<feature type="transmembrane region" description="Helical" evidence="8">
    <location>
        <begin position="76"/>
        <end position="95"/>
    </location>
</feature>
<feature type="transmembrane region" description="Helical" evidence="8">
    <location>
        <begin position="102"/>
        <end position="117"/>
    </location>
</feature>
<reference evidence="12 13" key="1">
    <citation type="journal article" date="2019" name="Mol. Ecol. Resour.">
        <title>Chromosome-level genome assembly of Triplophysa tibetana, a fish adapted to the harsh high-altitude environment of the Tibetan Plateau.</title>
        <authorList>
            <person name="Yang X."/>
            <person name="Liu H."/>
            <person name="Ma Z."/>
            <person name="Zou Y."/>
            <person name="Zou M."/>
            <person name="Mao Y."/>
            <person name="Li X."/>
            <person name="Wang H."/>
            <person name="Chen T."/>
            <person name="Wang W."/>
            <person name="Yang R."/>
        </authorList>
    </citation>
    <scope>NUCLEOTIDE SEQUENCE [LARGE SCALE GENOMIC DNA]</scope>
    <source>
        <strain evidence="12">TTIB1903HZAU</strain>
        <tissue evidence="12">Muscle</tissue>
    </source>
</reference>
<evidence type="ECO:0000256" key="7">
    <source>
        <dbReference type="ARBA" id="ARBA00023180"/>
    </source>
</evidence>
<evidence type="ECO:0000256" key="5">
    <source>
        <dbReference type="ARBA" id="ARBA00022989"/>
    </source>
</evidence>
<comment type="caution">
    <text evidence="12">The sequence shown here is derived from an EMBL/GenBank/DDBJ whole genome shotgun (WGS) entry which is preliminary data.</text>
</comment>
<feature type="transmembrane region" description="Helical" evidence="8">
    <location>
        <begin position="221"/>
        <end position="240"/>
    </location>
</feature>
<dbReference type="Proteomes" id="UP000324632">
    <property type="component" value="Chromosome 5"/>
</dbReference>
<keyword evidence="6 8" id="KW-0472">Membrane</keyword>
<keyword evidence="3 8" id="KW-0812">Transmembrane</keyword>
<evidence type="ECO:0000313" key="13">
    <source>
        <dbReference type="Proteomes" id="UP000324632"/>
    </source>
</evidence>
<feature type="transmembrane region" description="Helical" evidence="8">
    <location>
        <begin position="252"/>
        <end position="279"/>
    </location>
</feature>
<feature type="transmembrane region" description="Helical" evidence="8">
    <location>
        <begin position="129"/>
        <end position="146"/>
    </location>
</feature>
<feature type="region of interest" description="Disordered" evidence="9">
    <location>
        <begin position="655"/>
        <end position="705"/>
    </location>
</feature>
<feature type="domain" description="Lipase maturation factor 1/2 C-terminal" evidence="11">
    <location>
        <begin position="437"/>
        <end position="578"/>
    </location>
</feature>
<evidence type="ECO:0000259" key="10">
    <source>
        <dbReference type="Pfam" id="PF06762"/>
    </source>
</evidence>
<dbReference type="PANTHER" id="PTHR14463:SF5">
    <property type="entry name" value="LIPASE MATURATION FACTOR 2"/>
    <property type="match status" value="1"/>
</dbReference>
<feature type="transmembrane region" description="Helical" evidence="8">
    <location>
        <begin position="299"/>
        <end position="321"/>
    </location>
</feature>
<comment type="subcellular location">
    <subcellularLocation>
        <location evidence="1 8">Endoplasmic reticulum membrane</location>
        <topology evidence="1 8">Multi-pass membrane protein</topology>
    </subcellularLocation>
</comment>
<dbReference type="Pfam" id="PF25179">
    <property type="entry name" value="LMF1_C"/>
    <property type="match status" value="1"/>
</dbReference>
<dbReference type="InterPro" id="IPR009613">
    <property type="entry name" value="LMF"/>
</dbReference>
<evidence type="ECO:0000256" key="8">
    <source>
        <dbReference type="RuleBase" id="RU361229"/>
    </source>
</evidence>
<dbReference type="Pfam" id="PF06762">
    <property type="entry name" value="LMF1"/>
    <property type="match status" value="1"/>
</dbReference>
<gene>
    <name evidence="12" type="ORF">E1301_Tti011605</name>
</gene>
<comment type="similarity">
    <text evidence="2 8">Belongs to the lipase maturation factor family.</text>
</comment>
<comment type="function">
    <text evidence="8">Involved in the maturation of specific proteins in the endoplasmic reticulum.</text>
</comment>
<feature type="domain" description="Lipase maturation factor 1/2 N-terminal" evidence="10">
    <location>
        <begin position="124"/>
        <end position="285"/>
    </location>
</feature>
<dbReference type="InterPro" id="IPR057434">
    <property type="entry name" value="LMF1/2_N"/>
</dbReference>
<evidence type="ECO:0000256" key="9">
    <source>
        <dbReference type="SAM" id="MobiDB-lite"/>
    </source>
</evidence>
<feature type="transmembrane region" description="Helical" evidence="8">
    <location>
        <begin position="397"/>
        <end position="416"/>
    </location>
</feature>
<evidence type="ECO:0000256" key="6">
    <source>
        <dbReference type="ARBA" id="ARBA00023136"/>
    </source>
</evidence>
<dbReference type="GO" id="GO:0005789">
    <property type="term" value="C:endoplasmic reticulum membrane"/>
    <property type="evidence" value="ECO:0007669"/>
    <property type="project" value="UniProtKB-SubCell"/>
</dbReference>
<name>A0A5A9PFL9_9TELE</name>
<dbReference type="GO" id="GO:0051604">
    <property type="term" value="P:protein maturation"/>
    <property type="evidence" value="ECO:0007669"/>
    <property type="project" value="InterPro"/>
</dbReference>
<dbReference type="InterPro" id="IPR057433">
    <property type="entry name" value="LMF1/2_C"/>
</dbReference>
<evidence type="ECO:0000259" key="11">
    <source>
        <dbReference type="Pfam" id="PF25179"/>
    </source>
</evidence>
<keyword evidence="13" id="KW-1185">Reference proteome</keyword>
<organism evidence="12 13">
    <name type="scientific">Triplophysa tibetana</name>
    <dbReference type="NCBI Taxonomy" id="1572043"/>
    <lineage>
        <taxon>Eukaryota</taxon>
        <taxon>Metazoa</taxon>
        <taxon>Chordata</taxon>
        <taxon>Craniata</taxon>
        <taxon>Vertebrata</taxon>
        <taxon>Euteleostomi</taxon>
        <taxon>Actinopterygii</taxon>
        <taxon>Neopterygii</taxon>
        <taxon>Teleostei</taxon>
        <taxon>Ostariophysi</taxon>
        <taxon>Cypriniformes</taxon>
        <taxon>Nemacheilidae</taxon>
        <taxon>Triplophysa</taxon>
    </lineage>
</organism>
<keyword evidence="4 8" id="KW-0256">Endoplasmic reticulum</keyword>
<dbReference type="AlphaFoldDB" id="A0A5A9PFL9"/>
<feature type="transmembrane region" description="Helical" evidence="8">
    <location>
        <begin position="355"/>
        <end position="377"/>
    </location>
</feature>
<evidence type="ECO:0000256" key="1">
    <source>
        <dbReference type="ARBA" id="ARBA00004477"/>
    </source>
</evidence>
<sequence length="705" mass="79204">MGEVKTPRQMFLWSLALIYVCAFASLYIQIPGLYGDDGLIPVRLLMPKVQRPLLEQFQASPSLLWLAPSLGLEPQHALELICVLGVVLSLGAVLLGLLRDSLIYLCLWALYLSIYNVGGDFLRSEWDKLLLEAGFLAVLVAPFGLLRGRSACRIHDPVTFWLTRWLFFRLTFCTGVSKLASGDLAWWNLSALSHHFENQMSPTPLAWYVHQLPEWLLKFEAVVLLHCEIVVPLLMFFAPIRRLRLVGFYIQLFLQFGHILTGNCSLLNLLTIALSFSLLDDDHFNSSPAQKKKKKTRTWIPSLDSILVLLVELSVYVLILFSEVKLFKLQINWEEKTLSSQTDFTKEEFDEHLKFIHVATIWVAVLSFTWEAVAAMLQCVCTSGVMSKVWSLLQWTVMTAAAASIFSFSLVPYTVITGSNVLPMVREAYSAVEKYQLVGAYGIHHRVTSVDGRPEIILEGSQDGLIWKEMNLMYKPGSVNAAPPIAGAHQPRLEWVMWQAAQGGHNESPWFTGLVHRLLQGKPQAVGLLQADEAQYPFSKKPPTFIRAKILKYHFTAAEDKSNPKAWWRRSSHKEFLPIVKLDDPALKKMLEEFELKEGFPVQPSSNTPVSQALGLMREQVKGLSGSLVLSTLLATLAGIFLVKAVLSWAFGGRKPKSATADHKSKKPTESTEKSQGASASNRGNKKDNSEDRKLDSEKSPRKRK</sequence>
<protein>
    <recommendedName>
        <fullName evidence="8">Lipase maturation factor</fullName>
    </recommendedName>
</protein>
<feature type="compositionally biased region" description="Basic and acidic residues" evidence="9">
    <location>
        <begin position="660"/>
        <end position="673"/>
    </location>
</feature>
<feature type="transmembrane region" description="Helical" evidence="8">
    <location>
        <begin position="12"/>
        <end position="30"/>
    </location>
</feature>
<feature type="compositionally biased region" description="Basic and acidic residues" evidence="9">
    <location>
        <begin position="685"/>
        <end position="705"/>
    </location>
</feature>
<feature type="transmembrane region" description="Helical" evidence="8">
    <location>
        <begin position="628"/>
        <end position="651"/>
    </location>
</feature>
<dbReference type="EMBL" id="SOYY01000005">
    <property type="protein sequence ID" value="KAA0720642.1"/>
    <property type="molecule type" value="Genomic_DNA"/>
</dbReference>
<evidence type="ECO:0000256" key="2">
    <source>
        <dbReference type="ARBA" id="ARBA00005512"/>
    </source>
</evidence>
<evidence type="ECO:0000256" key="3">
    <source>
        <dbReference type="ARBA" id="ARBA00022692"/>
    </source>
</evidence>
<evidence type="ECO:0000256" key="4">
    <source>
        <dbReference type="ARBA" id="ARBA00022824"/>
    </source>
</evidence>
<evidence type="ECO:0000313" key="12">
    <source>
        <dbReference type="EMBL" id="KAA0720642.1"/>
    </source>
</evidence>
<keyword evidence="7" id="KW-0325">Glycoprotein</keyword>
<accession>A0A5A9PFL9</accession>
<proteinExistence type="inferred from homology"/>
<keyword evidence="5 8" id="KW-1133">Transmembrane helix</keyword>
<dbReference type="PANTHER" id="PTHR14463">
    <property type="entry name" value="LIPASE MATURATION FACTOR"/>
    <property type="match status" value="1"/>
</dbReference>